<evidence type="ECO:0000259" key="1">
    <source>
        <dbReference type="SMART" id="SM00579"/>
    </source>
</evidence>
<comment type="caution">
    <text evidence="2">The sequence shown here is derived from an EMBL/GenBank/DDBJ whole genome shotgun (WGS) entry which is preliminary data.</text>
</comment>
<dbReference type="Pfam" id="PF08387">
    <property type="entry name" value="FBD"/>
    <property type="match status" value="1"/>
</dbReference>
<sequence length="248" mass="27795">MSSIGHFSMQNCVVHGDFFVSEDDKMVRTLKLLNCQPCGGSKLCINMSTPYLSTLIIDTKHLAISTIRNSIYLVDATIEVNKIFPGRRCSRFTGTRFEPLQNAKVKHSVHSEQEYPRIMPLKGLPKLGLSDSRDGPAPKPSLEPVFEADISDMFNFDEPNYWELHALQSHCLQNCLKKITVKGFAGRGMEVQLPHFLLNNAGVLEKMVISPITRCHVDGKILQELLKLPRASPKATIEILTSHNLIII</sequence>
<name>A0A978W3R6_ZIZJJ</name>
<evidence type="ECO:0000313" key="3">
    <source>
        <dbReference type="Proteomes" id="UP000813462"/>
    </source>
</evidence>
<organism evidence="2 3">
    <name type="scientific">Ziziphus jujuba var. spinosa</name>
    <dbReference type="NCBI Taxonomy" id="714518"/>
    <lineage>
        <taxon>Eukaryota</taxon>
        <taxon>Viridiplantae</taxon>
        <taxon>Streptophyta</taxon>
        <taxon>Embryophyta</taxon>
        <taxon>Tracheophyta</taxon>
        <taxon>Spermatophyta</taxon>
        <taxon>Magnoliopsida</taxon>
        <taxon>eudicotyledons</taxon>
        <taxon>Gunneridae</taxon>
        <taxon>Pentapetalae</taxon>
        <taxon>rosids</taxon>
        <taxon>fabids</taxon>
        <taxon>Rosales</taxon>
        <taxon>Rhamnaceae</taxon>
        <taxon>Paliureae</taxon>
        <taxon>Ziziphus</taxon>
    </lineage>
</organism>
<feature type="domain" description="FBD" evidence="1">
    <location>
        <begin position="170"/>
        <end position="240"/>
    </location>
</feature>
<dbReference type="EMBL" id="JAEACU010000001">
    <property type="protein sequence ID" value="KAH7546600.1"/>
    <property type="molecule type" value="Genomic_DNA"/>
</dbReference>
<dbReference type="Proteomes" id="UP000813462">
    <property type="component" value="Unassembled WGS sequence"/>
</dbReference>
<dbReference type="InterPro" id="IPR006566">
    <property type="entry name" value="FBD"/>
</dbReference>
<dbReference type="SMART" id="SM00579">
    <property type="entry name" value="FBD"/>
    <property type="match status" value="1"/>
</dbReference>
<accession>A0A978W3R6</accession>
<gene>
    <name evidence="2" type="ORF">FEM48_Zijuj01G0218300</name>
</gene>
<proteinExistence type="predicted"/>
<evidence type="ECO:0000313" key="2">
    <source>
        <dbReference type="EMBL" id="KAH7546600.1"/>
    </source>
</evidence>
<reference evidence="2" key="1">
    <citation type="journal article" date="2021" name="Front. Plant Sci.">
        <title>Chromosome-Scale Genome Assembly for Chinese Sour Jujube and Insights Into Its Genome Evolution and Domestication Signature.</title>
        <authorList>
            <person name="Shen L.-Y."/>
            <person name="Luo H."/>
            <person name="Wang X.-L."/>
            <person name="Wang X.-M."/>
            <person name="Qiu X.-J."/>
            <person name="Liu H."/>
            <person name="Zhou S.-S."/>
            <person name="Jia K.-H."/>
            <person name="Nie S."/>
            <person name="Bao Y.-T."/>
            <person name="Zhang R.-G."/>
            <person name="Yun Q.-Z."/>
            <person name="Chai Y.-H."/>
            <person name="Lu J.-Y."/>
            <person name="Li Y."/>
            <person name="Zhao S.-W."/>
            <person name="Mao J.-F."/>
            <person name="Jia S.-G."/>
            <person name="Mao Y.-M."/>
        </authorList>
    </citation>
    <scope>NUCLEOTIDE SEQUENCE</scope>
    <source>
        <strain evidence="2">AT0</strain>
        <tissue evidence="2">Leaf</tissue>
    </source>
</reference>
<dbReference type="AlphaFoldDB" id="A0A978W3R6"/>
<protein>
    <recommendedName>
        <fullName evidence="1">FBD domain-containing protein</fullName>
    </recommendedName>
</protein>